<dbReference type="OrthoDB" id="8455142at2"/>
<evidence type="ECO:0000313" key="8">
    <source>
        <dbReference type="EMBL" id="PKR89211.1"/>
    </source>
</evidence>
<dbReference type="Pfam" id="PF13505">
    <property type="entry name" value="OMP_b-brl"/>
    <property type="match status" value="1"/>
</dbReference>
<accession>A0A1I4UGW9</accession>
<keyword evidence="2 6" id="KW-0732">Signal</keyword>
<evidence type="ECO:0000256" key="3">
    <source>
        <dbReference type="ARBA" id="ARBA00023136"/>
    </source>
</evidence>
<evidence type="ECO:0000256" key="6">
    <source>
        <dbReference type="SAM" id="SignalP"/>
    </source>
</evidence>
<organism evidence="8 9">
    <name type="scientific">Pleomorphomonas diazotrophica</name>
    <dbReference type="NCBI Taxonomy" id="1166257"/>
    <lineage>
        <taxon>Bacteria</taxon>
        <taxon>Pseudomonadati</taxon>
        <taxon>Pseudomonadota</taxon>
        <taxon>Alphaproteobacteria</taxon>
        <taxon>Hyphomicrobiales</taxon>
        <taxon>Pleomorphomonadaceae</taxon>
        <taxon>Pleomorphomonas</taxon>
    </lineage>
</organism>
<keyword evidence="9" id="KW-1185">Reference proteome</keyword>
<feature type="signal peptide" evidence="6">
    <location>
        <begin position="1"/>
        <end position="24"/>
    </location>
</feature>
<dbReference type="InterPro" id="IPR027385">
    <property type="entry name" value="Beta-barrel_OMP"/>
</dbReference>
<evidence type="ECO:0000256" key="1">
    <source>
        <dbReference type="ARBA" id="ARBA00004442"/>
    </source>
</evidence>
<dbReference type="InterPro" id="IPR051692">
    <property type="entry name" value="OMP-like"/>
</dbReference>
<dbReference type="RefSeq" id="WP_101289219.1">
    <property type="nucleotide sequence ID" value="NZ_FOUQ01000008.1"/>
</dbReference>
<sequence>MTLPQRIIAASFTSLFLGIGSAMAADLAAPDSVTVPQAEASAFDWTGFYVGASIGYGFGEETTDLQAFPDVPAVDFGAFDLDGMTGGVQAGYNRQFGSFVAGIEADFQMTGFDGQGSGSVNSVNTDTDFGIDWYGTLRPRVGYAFDRTLVYATGGFAFGSVSGTIDADDGGSVAARVESDSAGLGYAVGAGIEHALTENLSIKAEYQYVHLRAEGHGVVSSGGVDTGVTASTSFEPNLHTAKVGLNYRF</sequence>
<comment type="subcellular location">
    <subcellularLocation>
        <location evidence="1">Cell outer membrane</location>
    </subcellularLocation>
</comment>
<name>A0A1I4UGW9_9HYPH</name>
<dbReference type="AlphaFoldDB" id="A0A1I4UGW9"/>
<evidence type="ECO:0000256" key="5">
    <source>
        <dbReference type="ARBA" id="ARBA00038306"/>
    </source>
</evidence>
<keyword evidence="4" id="KW-0998">Cell outer membrane</keyword>
<protein>
    <submittedName>
        <fullName evidence="8">Porin family protein</fullName>
    </submittedName>
</protein>
<evidence type="ECO:0000313" key="9">
    <source>
        <dbReference type="Proteomes" id="UP000233491"/>
    </source>
</evidence>
<comment type="similarity">
    <text evidence="5">Belongs to the Omp25/RopB family.</text>
</comment>
<dbReference type="EMBL" id="PJNW01000007">
    <property type="protein sequence ID" value="PKR89211.1"/>
    <property type="molecule type" value="Genomic_DNA"/>
</dbReference>
<proteinExistence type="inferred from homology"/>
<evidence type="ECO:0000256" key="2">
    <source>
        <dbReference type="ARBA" id="ARBA00022729"/>
    </source>
</evidence>
<dbReference type="GO" id="GO:0009279">
    <property type="term" value="C:cell outer membrane"/>
    <property type="evidence" value="ECO:0007669"/>
    <property type="project" value="UniProtKB-SubCell"/>
</dbReference>
<comment type="caution">
    <text evidence="8">The sequence shown here is derived from an EMBL/GenBank/DDBJ whole genome shotgun (WGS) entry which is preliminary data.</text>
</comment>
<dbReference type="Proteomes" id="UP000233491">
    <property type="component" value="Unassembled WGS sequence"/>
</dbReference>
<feature type="domain" description="Outer membrane protein beta-barrel" evidence="7">
    <location>
        <begin position="35"/>
        <end position="249"/>
    </location>
</feature>
<feature type="chain" id="PRO_5015065773" evidence="6">
    <location>
        <begin position="25"/>
        <end position="249"/>
    </location>
</feature>
<dbReference type="PANTHER" id="PTHR34001:SF3">
    <property type="entry name" value="BLL7405 PROTEIN"/>
    <property type="match status" value="1"/>
</dbReference>
<reference evidence="8 9" key="1">
    <citation type="submission" date="2017-12" db="EMBL/GenBank/DDBJ databases">
        <title>Anaerobic carbon monoxide metabolism by Pleomorphomonas carboxyditropha sp. nov., a new mesophilic hydrogenogenic carboxidotroph.</title>
        <authorList>
            <person name="Esquivel-Elizondo S."/>
            <person name="Krajmalnik-Brown R."/>
        </authorList>
    </citation>
    <scope>NUCLEOTIDE SEQUENCE [LARGE SCALE GENOMIC DNA]</scope>
    <source>
        <strain evidence="8 9">R5-392</strain>
    </source>
</reference>
<dbReference type="Gene3D" id="2.40.160.20">
    <property type="match status" value="1"/>
</dbReference>
<gene>
    <name evidence="8" type="ORF">CXZ10_11050</name>
</gene>
<dbReference type="InterPro" id="IPR011250">
    <property type="entry name" value="OMP/PagP_B-barrel"/>
</dbReference>
<evidence type="ECO:0000259" key="7">
    <source>
        <dbReference type="Pfam" id="PF13505"/>
    </source>
</evidence>
<dbReference type="PANTHER" id="PTHR34001">
    <property type="entry name" value="BLL7405 PROTEIN"/>
    <property type="match status" value="1"/>
</dbReference>
<dbReference type="SUPFAM" id="SSF56925">
    <property type="entry name" value="OMPA-like"/>
    <property type="match status" value="1"/>
</dbReference>
<evidence type="ECO:0000256" key="4">
    <source>
        <dbReference type="ARBA" id="ARBA00023237"/>
    </source>
</evidence>
<keyword evidence="3" id="KW-0472">Membrane</keyword>